<keyword evidence="2" id="KW-1185">Reference proteome</keyword>
<reference evidence="1" key="1">
    <citation type="submission" date="2022-05" db="EMBL/GenBank/DDBJ databases">
        <title>Chromosome-level genome of Chaenocephalus aceratus.</title>
        <authorList>
            <person name="Park H."/>
        </authorList>
    </citation>
    <scope>NUCLEOTIDE SEQUENCE</scope>
    <source>
        <strain evidence="1">KU_202001</strain>
    </source>
</reference>
<dbReference type="EMBL" id="CM043794">
    <property type="protein sequence ID" value="KAI4818745.1"/>
    <property type="molecule type" value="Genomic_DNA"/>
</dbReference>
<evidence type="ECO:0000313" key="2">
    <source>
        <dbReference type="Proteomes" id="UP001057452"/>
    </source>
</evidence>
<sequence>EHHQTQIDGLWSLALSEDLWDGCVVDRQPDTVRKFEDICIAGTLQSSLQGFLLQIQSRGVLNRKLRSAPPSFPFSHPPC</sequence>
<organism evidence="1 2">
    <name type="scientific">Chaenocephalus aceratus</name>
    <name type="common">Blackfin icefish</name>
    <name type="synonym">Chaenichthys aceratus</name>
    <dbReference type="NCBI Taxonomy" id="36190"/>
    <lineage>
        <taxon>Eukaryota</taxon>
        <taxon>Metazoa</taxon>
        <taxon>Chordata</taxon>
        <taxon>Craniata</taxon>
        <taxon>Vertebrata</taxon>
        <taxon>Euteleostomi</taxon>
        <taxon>Actinopterygii</taxon>
        <taxon>Neopterygii</taxon>
        <taxon>Teleostei</taxon>
        <taxon>Neoteleostei</taxon>
        <taxon>Acanthomorphata</taxon>
        <taxon>Eupercaria</taxon>
        <taxon>Perciformes</taxon>
        <taxon>Notothenioidei</taxon>
        <taxon>Channichthyidae</taxon>
        <taxon>Chaenocephalus</taxon>
    </lineage>
</organism>
<feature type="non-terminal residue" evidence="1">
    <location>
        <position position="1"/>
    </location>
</feature>
<feature type="non-terminal residue" evidence="1">
    <location>
        <position position="79"/>
    </location>
</feature>
<protein>
    <submittedName>
        <fullName evidence="1">Uncharacterized protein</fullName>
    </submittedName>
</protein>
<accession>A0ACB9WY27</accession>
<dbReference type="Proteomes" id="UP001057452">
    <property type="component" value="Chromosome 10"/>
</dbReference>
<gene>
    <name evidence="1" type="ORF">KUCAC02_004047</name>
</gene>
<comment type="caution">
    <text evidence="1">The sequence shown here is derived from an EMBL/GenBank/DDBJ whole genome shotgun (WGS) entry which is preliminary data.</text>
</comment>
<proteinExistence type="predicted"/>
<evidence type="ECO:0000313" key="1">
    <source>
        <dbReference type="EMBL" id="KAI4818745.1"/>
    </source>
</evidence>
<name>A0ACB9WY27_CHAAC</name>